<sequence>MKNKLREEANYDEKTELLHKRQKKIFYLIVSIFIACLSLYIFSFFAEEKKASNRDDDSSLIAPTNDKNKVTHKPAIKEDKVQDADKAEMQRVLSSFVKNYFEYDQENTQKHLEESKKYLTPEFYKELNMSEENSMKAPSFAYRVVKDISYSSYETVNETPHWTLNVDADLLDEHKKKYSSIKVEFAIDLEKRKDDWKVAYFAVTGKGIQENE</sequence>
<accession>A0AAJ3Z3G6</accession>
<keyword evidence="1" id="KW-0812">Transmembrane</keyword>
<evidence type="ECO:0000256" key="1">
    <source>
        <dbReference type="SAM" id="Phobius"/>
    </source>
</evidence>
<keyword evidence="1" id="KW-1133">Transmembrane helix</keyword>
<proteinExistence type="predicted"/>
<feature type="transmembrane region" description="Helical" evidence="1">
    <location>
        <begin position="25"/>
        <end position="46"/>
    </location>
</feature>
<geneLocation type="plasmid" evidence="2 3">
    <name>unnamed1</name>
</geneLocation>
<dbReference type="AlphaFoldDB" id="A0AAJ3Z3G6"/>
<dbReference type="EMBL" id="CP035233">
    <property type="protein sequence ID" value="QAT68050.1"/>
    <property type="molecule type" value="Genomic_DNA"/>
</dbReference>
<evidence type="ECO:0000313" key="3">
    <source>
        <dbReference type="Proteomes" id="UP000288675"/>
    </source>
</evidence>
<evidence type="ECO:0000313" key="2">
    <source>
        <dbReference type="EMBL" id="QAT68050.1"/>
    </source>
</evidence>
<keyword evidence="1" id="KW-0472">Membrane</keyword>
<reference evidence="2 3" key="1">
    <citation type="submission" date="2019-01" db="EMBL/GenBank/DDBJ databases">
        <title>Genome sequence of Bacillus glycinifermentans SRCM103574.</title>
        <authorList>
            <person name="Kong H.-J."/>
            <person name="Jeong S.-Y."/>
            <person name="Jeong D.-Y."/>
        </authorList>
    </citation>
    <scope>NUCLEOTIDE SEQUENCE [LARGE SCALE GENOMIC DNA]</scope>
    <source>
        <strain evidence="2 3">SRCM103574</strain>
        <plasmid evidence="2 3">unnamed1</plasmid>
    </source>
</reference>
<dbReference type="Proteomes" id="UP000288675">
    <property type="component" value="Plasmid unnamed1"/>
</dbReference>
<dbReference type="RefSeq" id="WP_128748489.1">
    <property type="nucleotide sequence ID" value="NZ_CP035233.1"/>
</dbReference>
<protein>
    <submittedName>
        <fullName evidence="2">Uncharacterized protein</fullName>
    </submittedName>
</protein>
<name>A0AAJ3Z3G6_9BACI</name>
<organism evidence="2 3">
    <name type="scientific">Bacillus glycinifermentans</name>
    <dbReference type="NCBI Taxonomy" id="1664069"/>
    <lineage>
        <taxon>Bacteria</taxon>
        <taxon>Bacillati</taxon>
        <taxon>Bacillota</taxon>
        <taxon>Bacilli</taxon>
        <taxon>Bacillales</taxon>
        <taxon>Bacillaceae</taxon>
        <taxon>Bacillus</taxon>
    </lineage>
</organism>
<keyword evidence="2" id="KW-0614">Plasmid</keyword>
<dbReference type="GeneID" id="39505785"/>
<gene>
    <name evidence="2" type="ORF">EQZ20_24565</name>
</gene>